<dbReference type="HOGENOM" id="CLU_000288_31_2_1"/>
<dbReference type="GO" id="GO:0005524">
    <property type="term" value="F:ATP binding"/>
    <property type="evidence" value="ECO:0007669"/>
    <property type="project" value="InterPro"/>
</dbReference>
<evidence type="ECO:0000256" key="4">
    <source>
        <dbReference type="ARBA" id="ARBA00013948"/>
    </source>
</evidence>
<feature type="domain" description="Protein kinase" evidence="10">
    <location>
        <begin position="85"/>
        <end position="348"/>
    </location>
</feature>
<reference evidence="11 12" key="1">
    <citation type="journal article" date="2013" name="BMC Genomics">
        <title>The genome and transcriptome of the pine saprophyte Ophiostoma piceae, and a comparison with the bark beetle-associated pine pathogen Grosmannia clavigera.</title>
        <authorList>
            <person name="Haridas S."/>
            <person name="Wang Y."/>
            <person name="Lim L."/>
            <person name="Massoumi Alamouti S."/>
            <person name="Jackman S."/>
            <person name="Docking R."/>
            <person name="Robertson G."/>
            <person name="Birol I."/>
            <person name="Bohlmann J."/>
            <person name="Breuil C."/>
        </authorList>
    </citation>
    <scope>NUCLEOTIDE SEQUENCE [LARGE SCALE GENOMIC DNA]</scope>
    <source>
        <strain evidence="11 12">UAMH 11346</strain>
    </source>
</reference>
<proteinExistence type="predicted"/>
<dbReference type="InterPro" id="IPR051681">
    <property type="entry name" value="Ser/Thr_Kinases-Pseudokinases"/>
</dbReference>
<dbReference type="PROSITE" id="PS50011">
    <property type="entry name" value="PROTEIN_KINASE_DOM"/>
    <property type="match status" value="1"/>
</dbReference>
<dbReference type="AlphaFoldDB" id="S3BZQ2"/>
<dbReference type="OrthoDB" id="1668230at2759"/>
<dbReference type="InterPro" id="IPR000719">
    <property type="entry name" value="Prot_kinase_dom"/>
</dbReference>
<evidence type="ECO:0000313" key="11">
    <source>
        <dbReference type="EMBL" id="EPE06739.1"/>
    </source>
</evidence>
<dbReference type="STRING" id="1262450.S3BZQ2"/>
<evidence type="ECO:0000256" key="1">
    <source>
        <dbReference type="ARBA" id="ARBA00003747"/>
    </source>
</evidence>
<dbReference type="VEuPathDB" id="FungiDB:F503_03166"/>
<evidence type="ECO:0000256" key="8">
    <source>
        <dbReference type="ARBA" id="ARBA00047899"/>
    </source>
</evidence>
<evidence type="ECO:0000256" key="5">
    <source>
        <dbReference type="ARBA" id="ARBA00019973"/>
    </source>
</evidence>
<dbReference type="Pfam" id="PF00069">
    <property type="entry name" value="Pkinase"/>
    <property type="match status" value="1"/>
</dbReference>
<protein>
    <recommendedName>
        <fullName evidence="5">EKC/KEOPS complex subunit BUD32</fullName>
        <ecNumber evidence="3">2.7.11.1</ecNumber>
    </recommendedName>
    <alternativeName>
        <fullName evidence="6 7">Atypical Serine/threonine protein kinase BUD32</fullName>
    </alternativeName>
    <alternativeName>
        <fullName evidence="4">EKC/KEOPS complex subunit bud32</fullName>
    </alternativeName>
</protein>
<comment type="function">
    <text evidence="1">Component of the EKC/KEOPS complex that is required for the formation of a threonylcarbamoyl group on adenosine at position 37 (t(6)A37) in tRNAs that read codons beginning with adenine. The complex is probably involved in the transfer of the threonylcarbamoyl moiety of threonylcarbamoyl-AMP (TC-AMP) to the N6 group of A37. BUD32 has ATPase activity in the context of the EKC/KEOPS complex and likely plays a supporting role to the catalytic subunit KAE1. The EKC/KEOPS complex also promotes both telomere uncapping and telomere elongation. The complex is required for efficient recruitment of transcriptional coactivators.</text>
</comment>
<dbReference type="InterPro" id="IPR011009">
    <property type="entry name" value="Kinase-like_dom_sf"/>
</dbReference>
<comment type="catalytic activity">
    <reaction evidence="9">
        <text>L-seryl-[protein] + ATP = O-phospho-L-seryl-[protein] + ADP + H(+)</text>
        <dbReference type="Rhea" id="RHEA:17989"/>
        <dbReference type="Rhea" id="RHEA-COMP:9863"/>
        <dbReference type="Rhea" id="RHEA-COMP:11604"/>
        <dbReference type="ChEBI" id="CHEBI:15378"/>
        <dbReference type="ChEBI" id="CHEBI:29999"/>
        <dbReference type="ChEBI" id="CHEBI:30616"/>
        <dbReference type="ChEBI" id="CHEBI:83421"/>
        <dbReference type="ChEBI" id="CHEBI:456216"/>
        <dbReference type="EC" id="2.7.11.1"/>
    </reaction>
</comment>
<evidence type="ECO:0000256" key="7">
    <source>
        <dbReference type="ARBA" id="ARBA00033194"/>
    </source>
</evidence>
<dbReference type="EMBL" id="KE148152">
    <property type="protein sequence ID" value="EPE06739.1"/>
    <property type="molecule type" value="Genomic_DNA"/>
</dbReference>
<dbReference type="Gene3D" id="1.10.510.10">
    <property type="entry name" value="Transferase(Phosphotransferase) domain 1"/>
    <property type="match status" value="1"/>
</dbReference>
<evidence type="ECO:0000313" key="12">
    <source>
        <dbReference type="Proteomes" id="UP000016923"/>
    </source>
</evidence>
<dbReference type="CDD" id="cd00180">
    <property type="entry name" value="PKc"/>
    <property type="match status" value="1"/>
</dbReference>
<dbReference type="EC" id="2.7.11.1" evidence="3"/>
<sequence>MSLSKHLLRLFTGISKVWPLAISLCASSWNNLLAFLSWQPIKAAAALAKDEIPGAAPEKKPQGRPNVIRYIGLPEASRIPDTVPYGTIYYPQKGTYAGFGMTAHIELAPEGHVVKTPKTNPYNLQAQERNMADMRTEAAVYGRIGHNCPYIPKMVAWDPKTCCLSLEYLENGALAEYMEENALEIEAALRRRWALQATRGLRALHAVGIIHGDLTPRNVLLGADNNVRVADFAGSCIDGASYKICAGERYIIPGWSFNKKPEPADDIFLLGGLIYFIMTSKEPHHDLESAFDVAKQYNAGVFPDVAGLDCGAVIQGCWKGSLGSADEVLVQLLRVFGTDEDPLSDIIA</sequence>
<accession>S3BZQ2</accession>
<evidence type="ECO:0000256" key="2">
    <source>
        <dbReference type="ARBA" id="ARBA00011534"/>
    </source>
</evidence>
<dbReference type="PANTHER" id="PTHR44329">
    <property type="entry name" value="SERINE/THREONINE-PROTEIN KINASE TNNI3K-RELATED"/>
    <property type="match status" value="1"/>
</dbReference>
<dbReference type="eggNOG" id="KOG0192">
    <property type="taxonomic scope" value="Eukaryota"/>
</dbReference>
<dbReference type="GO" id="GO:0004674">
    <property type="term" value="F:protein serine/threonine kinase activity"/>
    <property type="evidence" value="ECO:0007669"/>
    <property type="project" value="UniProtKB-EC"/>
</dbReference>
<dbReference type="SUPFAM" id="SSF56112">
    <property type="entry name" value="Protein kinase-like (PK-like)"/>
    <property type="match status" value="1"/>
</dbReference>
<comment type="subunit">
    <text evidence="2">Component of the EKC/KEOPS complex composed of at least BUD32, CGI121, GON7, KAE1 and PCC1; the whole complex dimerizes.</text>
</comment>
<gene>
    <name evidence="11" type="ORF">F503_03166</name>
</gene>
<evidence type="ECO:0000256" key="3">
    <source>
        <dbReference type="ARBA" id="ARBA00012513"/>
    </source>
</evidence>
<evidence type="ECO:0000256" key="6">
    <source>
        <dbReference type="ARBA" id="ARBA00030980"/>
    </source>
</evidence>
<keyword evidence="12" id="KW-1185">Reference proteome</keyword>
<evidence type="ECO:0000259" key="10">
    <source>
        <dbReference type="PROSITE" id="PS50011"/>
    </source>
</evidence>
<dbReference type="InterPro" id="IPR008266">
    <property type="entry name" value="Tyr_kinase_AS"/>
</dbReference>
<organism evidence="11 12">
    <name type="scientific">Ophiostoma piceae (strain UAMH 11346)</name>
    <name type="common">Sap stain fungus</name>
    <dbReference type="NCBI Taxonomy" id="1262450"/>
    <lineage>
        <taxon>Eukaryota</taxon>
        <taxon>Fungi</taxon>
        <taxon>Dikarya</taxon>
        <taxon>Ascomycota</taxon>
        <taxon>Pezizomycotina</taxon>
        <taxon>Sordariomycetes</taxon>
        <taxon>Sordariomycetidae</taxon>
        <taxon>Ophiostomatales</taxon>
        <taxon>Ophiostomataceae</taxon>
        <taxon>Ophiostoma</taxon>
    </lineage>
</organism>
<dbReference type="PROSITE" id="PS00109">
    <property type="entry name" value="PROTEIN_KINASE_TYR"/>
    <property type="match status" value="1"/>
</dbReference>
<dbReference type="Proteomes" id="UP000016923">
    <property type="component" value="Unassembled WGS sequence"/>
</dbReference>
<evidence type="ECO:0000256" key="9">
    <source>
        <dbReference type="ARBA" id="ARBA00048679"/>
    </source>
</evidence>
<dbReference type="OMA" id="FRENCRN"/>
<name>S3BZQ2_OPHP1</name>
<comment type="catalytic activity">
    <reaction evidence="8">
        <text>L-threonyl-[protein] + ATP = O-phospho-L-threonyl-[protein] + ADP + H(+)</text>
        <dbReference type="Rhea" id="RHEA:46608"/>
        <dbReference type="Rhea" id="RHEA-COMP:11060"/>
        <dbReference type="Rhea" id="RHEA-COMP:11605"/>
        <dbReference type="ChEBI" id="CHEBI:15378"/>
        <dbReference type="ChEBI" id="CHEBI:30013"/>
        <dbReference type="ChEBI" id="CHEBI:30616"/>
        <dbReference type="ChEBI" id="CHEBI:61977"/>
        <dbReference type="ChEBI" id="CHEBI:456216"/>
        <dbReference type="EC" id="2.7.11.1"/>
    </reaction>
</comment>